<reference evidence="1 2" key="1">
    <citation type="submission" date="2017-04" db="EMBL/GenBank/DDBJ databases">
        <authorList>
            <person name="Afonso C.L."/>
            <person name="Miller P.J."/>
            <person name="Scott M.A."/>
            <person name="Spackman E."/>
            <person name="Goraichik I."/>
            <person name="Dimitrov K.M."/>
            <person name="Suarez D.L."/>
            <person name="Swayne D.E."/>
        </authorList>
    </citation>
    <scope>NUCLEOTIDE SEQUENCE [LARGE SCALE GENOMIC DNA]</scope>
    <source>
        <strain evidence="1 2">DSM 13146</strain>
    </source>
</reference>
<keyword evidence="2" id="KW-1185">Reference proteome</keyword>
<gene>
    <name evidence="1" type="ORF">SAMN02746041_00979</name>
</gene>
<organism evidence="1 2">
    <name type="scientific">Desulfacinum hydrothermale DSM 13146</name>
    <dbReference type="NCBI Taxonomy" id="1121390"/>
    <lineage>
        <taxon>Bacteria</taxon>
        <taxon>Pseudomonadati</taxon>
        <taxon>Thermodesulfobacteriota</taxon>
        <taxon>Syntrophobacteria</taxon>
        <taxon>Syntrophobacterales</taxon>
        <taxon>Syntrophobacteraceae</taxon>
        <taxon>Desulfacinum</taxon>
    </lineage>
</organism>
<dbReference type="AlphaFoldDB" id="A0A1W1X9X3"/>
<dbReference type="STRING" id="1121390.SAMN02746041_00979"/>
<proteinExistence type="predicted"/>
<name>A0A1W1X9X3_9BACT</name>
<dbReference type="EMBL" id="FWXF01000003">
    <property type="protein sequence ID" value="SMC20627.1"/>
    <property type="molecule type" value="Genomic_DNA"/>
</dbReference>
<protein>
    <submittedName>
        <fullName evidence="1">Uncharacterized protein</fullName>
    </submittedName>
</protein>
<accession>A0A1W1X9X3</accession>
<evidence type="ECO:0000313" key="2">
    <source>
        <dbReference type="Proteomes" id="UP000192783"/>
    </source>
</evidence>
<evidence type="ECO:0000313" key="1">
    <source>
        <dbReference type="EMBL" id="SMC20627.1"/>
    </source>
</evidence>
<sequence length="83" mass="9327">MCAFCIHVNSQGTKLVLTLFSFRGKWNFPLGLLTAPGREGENEMAKRRDSFTAKKKVAILKGYRLEGKRRSLWADVLGTPIPC</sequence>
<dbReference type="Proteomes" id="UP000192783">
    <property type="component" value="Unassembled WGS sequence"/>
</dbReference>